<dbReference type="NCBIfam" id="NF006967">
    <property type="entry name" value="PRK09440.1-5"/>
    <property type="match status" value="1"/>
</dbReference>
<dbReference type="InterPro" id="IPR015424">
    <property type="entry name" value="PyrdxlP-dep_Trfase"/>
</dbReference>
<dbReference type="InterPro" id="IPR050859">
    <property type="entry name" value="Class-I_PLP-dep_aminotransf"/>
</dbReference>
<evidence type="ECO:0000259" key="5">
    <source>
        <dbReference type="Pfam" id="PF00155"/>
    </source>
</evidence>
<reference evidence="6" key="1">
    <citation type="submission" date="2022-06" db="EMBL/GenBank/DDBJ databases">
        <title>Akkermansia biwalacus sp. nov., an anaerobic mucin-degrading bacterium isolated from human intestine.</title>
        <authorList>
            <person name="Kobayashi Y."/>
            <person name="Inoue S."/>
            <person name="Kawahara T."/>
            <person name="Kohda N."/>
        </authorList>
    </citation>
    <scope>NUCLEOTIDE SEQUENCE</scope>
    <source>
        <strain evidence="6">WON2089</strain>
    </source>
</reference>
<keyword evidence="3" id="KW-0808">Transferase</keyword>
<evidence type="ECO:0000256" key="1">
    <source>
        <dbReference type="ARBA" id="ARBA00001933"/>
    </source>
</evidence>
<name>A0ABN6QDV5_9BACT</name>
<dbReference type="PANTHER" id="PTHR42790:SF4">
    <property type="entry name" value="VALINE--PYRUVATE AMINOTRANSFERASE"/>
    <property type="match status" value="1"/>
</dbReference>
<evidence type="ECO:0000256" key="3">
    <source>
        <dbReference type="ARBA" id="ARBA00022679"/>
    </source>
</evidence>
<accession>A0ABN6QDV5</accession>
<dbReference type="PANTHER" id="PTHR42790">
    <property type="entry name" value="AMINOTRANSFERASE"/>
    <property type="match status" value="1"/>
</dbReference>
<organism evidence="6 7">
    <name type="scientific">Akkermansia biwaensis</name>
    <dbReference type="NCBI Taxonomy" id="2946555"/>
    <lineage>
        <taxon>Bacteria</taxon>
        <taxon>Pseudomonadati</taxon>
        <taxon>Verrucomicrobiota</taxon>
        <taxon>Verrucomicrobiia</taxon>
        <taxon>Verrucomicrobiales</taxon>
        <taxon>Akkermansiaceae</taxon>
        <taxon>Akkermansia</taxon>
    </lineage>
</organism>
<evidence type="ECO:0000313" key="6">
    <source>
        <dbReference type="EMBL" id="BDL42700.1"/>
    </source>
</evidence>
<evidence type="ECO:0000256" key="4">
    <source>
        <dbReference type="ARBA" id="ARBA00022898"/>
    </source>
</evidence>
<dbReference type="InterPro" id="IPR015421">
    <property type="entry name" value="PyrdxlP-dep_Trfase_major"/>
</dbReference>
<dbReference type="CDD" id="cd00609">
    <property type="entry name" value="AAT_like"/>
    <property type="match status" value="1"/>
</dbReference>
<dbReference type="Gene3D" id="3.40.640.10">
    <property type="entry name" value="Type I PLP-dependent aspartate aminotransferase-like (Major domain)"/>
    <property type="match status" value="1"/>
</dbReference>
<keyword evidence="2" id="KW-0032">Aminotransferase</keyword>
<feature type="domain" description="Aminotransferase class I/classII large" evidence="5">
    <location>
        <begin position="201"/>
        <end position="431"/>
    </location>
</feature>
<dbReference type="Pfam" id="PF00155">
    <property type="entry name" value="Aminotran_1_2"/>
    <property type="match status" value="1"/>
</dbReference>
<keyword evidence="7" id="KW-1185">Reference proteome</keyword>
<proteinExistence type="predicted"/>
<protein>
    <submittedName>
        <fullName evidence="6">Valine--pyruvate transaminase</fullName>
    </submittedName>
</protein>
<comment type="cofactor">
    <cofactor evidence="1">
        <name>pyridoxal 5'-phosphate</name>
        <dbReference type="ChEBI" id="CHEBI:597326"/>
    </cofactor>
</comment>
<evidence type="ECO:0000313" key="7">
    <source>
        <dbReference type="Proteomes" id="UP001062263"/>
    </source>
</evidence>
<gene>
    <name evidence="6" type="primary">avtA</name>
    <name evidence="6" type="ORF">Abiwalacus_02740</name>
</gene>
<dbReference type="InterPro" id="IPR004839">
    <property type="entry name" value="Aminotransferase_I/II_large"/>
</dbReference>
<dbReference type="EMBL" id="AP025943">
    <property type="protein sequence ID" value="BDL42700.1"/>
    <property type="molecule type" value="Genomic_DNA"/>
</dbReference>
<dbReference type="Proteomes" id="UP001062263">
    <property type="component" value="Chromosome"/>
</dbReference>
<sequence length="446" mass="49745">MRLQNNDFARIKRACGYNAPGMMQLSEIGGHLTARTGIDDLMEDLFKALHSGDPGLCQLNGGSPAVIPEVTELWRRSMTELVRDGRFDVLVGHYAHPGGDPAFIRALAGFLNDRCGWNLKPENIAITQGGQMACFTLFNMLAGPCAEGGIREILFPLCPDYVGYQSQSLCGGVMFRGLRPGIRMLDEHLFKYVIDFDRLDIRPETAAVCMSRPTNPTGNVVTDEELDRLRALTSRAGVPLMIDNAYGAPLPNICFVPVKPVWDENMILTMSLSKIGLPGTRTGIVIARPDIIRAVVSMVTTSSLCPNNLGQALVTPYLEDGTLERVCRETLTPFYRSRAEWALSLLPELFGEEIPWRVHKSEGAMFLWLWFEGLPITCQELYERCKARGCFVNPGHHFFFALPEGGEPWPHRHECIRISFTQTEELLRKGLSIVADEVKRAYTHSS</sequence>
<dbReference type="SUPFAM" id="SSF53383">
    <property type="entry name" value="PLP-dependent transferases"/>
    <property type="match status" value="1"/>
</dbReference>
<evidence type="ECO:0000256" key="2">
    <source>
        <dbReference type="ARBA" id="ARBA00022576"/>
    </source>
</evidence>
<dbReference type="NCBIfam" id="NF006964">
    <property type="entry name" value="PRK09440.1-2"/>
    <property type="match status" value="1"/>
</dbReference>
<keyword evidence="4" id="KW-0663">Pyridoxal phosphate</keyword>